<dbReference type="Proteomes" id="UP000076871">
    <property type="component" value="Unassembled WGS sequence"/>
</dbReference>
<keyword evidence="3" id="KW-1185">Reference proteome</keyword>
<evidence type="ECO:0000259" key="1">
    <source>
        <dbReference type="Pfam" id="PF18885"/>
    </source>
</evidence>
<dbReference type="OrthoDB" id="9971254at2759"/>
<proteinExistence type="predicted"/>
<dbReference type="InParanoid" id="A0A165CWR9"/>
<dbReference type="InterPro" id="IPR043708">
    <property type="entry name" value="DUF5648"/>
</dbReference>
<dbReference type="AlphaFoldDB" id="A0A165CWR9"/>
<evidence type="ECO:0000313" key="3">
    <source>
        <dbReference type="Proteomes" id="UP000076871"/>
    </source>
</evidence>
<feature type="domain" description="DUF5648" evidence="1">
    <location>
        <begin position="32"/>
        <end position="169"/>
    </location>
</feature>
<organism evidence="2 3">
    <name type="scientific">Laetiporus sulphureus 93-53</name>
    <dbReference type="NCBI Taxonomy" id="1314785"/>
    <lineage>
        <taxon>Eukaryota</taxon>
        <taxon>Fungi</taxon>
        <taxon>Dikarya</taxon>
        <taxon>Basidiomycota</taxon>
        <taxon>Agaricomycotina</taxon>
        <taxon>Agaricomycetes</taxon>
        <taxon>Polyporales</taxon>
        <taxon>Laetiporus</taxon>
    </lineage>
</organism>
<sequence length="173" mass="19011">MAANAVPKPEEPLNELLARQDGCGEASRSVAFLRGYSPSAEDHFYTTNYLEMENAVNNLGYKPEGDAGRVFSTQVPATIPLYHLWSAGLQDNFYTTSKSEAQNSVGSYTGGTDTIAAFVYADQVCGSIPFYRMWSPTATDHFYTTSKSERDNAINNLGYVDEGIQCYVLPTDD</sequence>
<dbReference type="GeneID" id="63823572"/>
<name>A0A165CWR9_9APHY</name>
<dbReference type="EMBL" id="KV427642">
    <property type="protein sequence ID" value="KZT03610.1"/>
    <property type="molecule type" value="Genomic_DNA"/>
</dbReference>
<accession>A0A165CWR9</accession>
<dbReference type="Pfam" id="PF18885">
    <property type="entry name" value="DUF5648"/>
    <property type="match status" value="1"/>
</dbReference>
<reference evidence="2 3" key="1">
    <citation type="journal article" date="2016" name="Mol. Biol. Evol.">
        <title>Comparative Genomics of Early-Diverging Mushroom-Forming Fungi Provides Insights into the Origins of Lignocellulose Decay Capabilities.</title>
        <authorList>
            <person name="Nagy L.G."/>
            <person name="Riley R."/>
            <person name="Tritt A."/>
            <person name="Adam C."/>
            <person name="Daum C."/>
            <person name="Floudas D."/>
            <person name="Sun H."/>
            <person name="Yadav J.S."/>
            <person name="Pangilinan J."/>
            <person name="Larsson K.H."/>
            <person name="Matsuura K."/>
            <person name="Barry K."/>
            <person name="Labutti K."/>
            <person name="Kuo R."/>
            <person name="Ohm R.A."/>
            <person name="Bhattacharya S.S."/>
            <person name="Shirouzu T."/>
            <person name="Yoshinaga Y."/>
            <person name="Martin F.M."/>
            <person name="Grigoriev I.V."/>
            <person name="Hibbett D.S."/>
        </authorList>
    </citation>
    <scope>NUCLEOTIDE SEQUENCE [LARGE SCALE GENOMIC DNA]</scope>
    <source>
        <strain evidence="2 3">93-53</strain>
    </source>
</reference>
<protein>
    <recommendedName>
        <fullName evidence="1">DUF5648 domain-containing protein</fullName>
    </recommendedName>
</protein>
<evidence type="ECO:0000313" key="2">
    <source>
        <dbReference type="EMBL" id="KZT03610.1"/>
    </source>
</evidence>
<gene>
    <name evidence="2" type="ORF">LAESUDRAFT_704244</name>
</gene>
<dbReference type="RefSeq" id="XP_040761350.1">
    <property type="nucleotide sequence ID" value="XM_040906543.1"/>
</dbReference>